<keyword evidence="1" id="KW-0175">Coiled coil</keyword>
<feature type="coiled-coil region" evidence="1">
    <location>
        <begin position="92"/>
        <end position="126"/>
    </location>
</feature>
<dbReference type="EMBL" id="VXIV02000616">
    <property type="protein sequence ID" value="KAF6037135.1"/>
    <property type="molecule type" value="Genomic_DNA"/>
</dbReference>
<organism evidence="2 3">
    <name type="scientific">Bugula neritina</name>
    <name type="common">Brown bryozoan</name>
    <name type="synonym">Sertularia neritina</name>
    <dbReference type="NCBI Taxonomy" id="10212"/>
    <lineage>
        <taxon>Eukaryota</taxon>
        <taxon>Metazoa</taxon>
        <taxon>Spiralia</taxon>
        <taxon>Lophotrochozoa</taxon>
        <taxon>Bryozoa</taxon>
        <taxon>Gymnolaemata</taxon>
        <taxon>Cheilostomatida</taxon>
        <taxon>Flustrina</taxon>
        <taxon>Buguloidea</taxon>
        <taxon>Bugulidae</taxon>
        <taxon>Bugula</taxon>
    </lineage>
</organism>
<keyword evidence="3" id="KW-1185">Reference proteome</keyword>
<dbReference type="AlphaFoldDB" id="A0A7J7KFX7"/>
<proteinExistence type="predicted"/>
<dbReference type="Proteomes" id="UP000593567">
    <property type="component" value="Unassembled WGS sequence"/>
</dbReference>
<comment type="caution">
    <text evidence="2">The sequence shown here is derived from an EMBL/GenBank/DDBJ whole genome shotgun (WGS) entry which is preliminary data.</text>
</comment>
<reference evidence="2" key="1">
    <citation type="submission" date="2020-06" db="EMBL/GenBank/DDBJ databases">
        <title>Draft genome of Bugula neritina, a colonial animal packing powerful symbionts and potential medicines.</title>
        <authorList>
            <person name="Rayko M."/>
        </authorList>
    </citation>
    <scope>NUCLEOTIDE SEQUENCE [LARGE SCALE GENOMIC DNA]</scope>
    <source>
        <strain evidence="2">Kwan_BN1</strain>
    </source>
</reference>
<name>A0A7J7KFX7_BUGNE</name>
<evidence type="ECO:0000313" key="2">
    <source>
        <dbReference type="EMBL" id="KAF6037135.1"/>
    </source>
</evidence>
<accession>A0A7J7KFX7</accession>
<gene>
    <name evidence="2" type="ORF">EB796_004543</name>
</gene>
<evidence type="ECO:0000313" key="3">
    <source>
        <dbReference type="Proteomes" id="UP000593567"/>
    </source>
</evidence>
<sequence length="262" mass="30153">MNVLHAELNQDDKAAIATIDPTKVGERTWNHWNNAIIPERISVQQKQEAREARQAERERLLKLRKQQEIQARLQEQPRFPVRDGSVPDDALAQELAEERRRHEAHNLSYQKELKALRQEIQELKGEPAPNDRSYSVQSYERLTAPPPSRTSGNSILPVEVAPAKSMPTATNILLDVMSAVADKFRKVAHGEGREGEKLRDATKQYIQEHEEDDRQAQLKIFGKELKVGEFESLKEPEKTRKGERVKQISNKRFEDRWAAKNA</sequence>
<evidence type="ECO:0000256" key="1">
    <source>
        <dbReference type="SAM" id="Coils"/>
    </source>
</evidence>
<protein>
    <submittedName>
        <fullName evidence="2">Uncharacterized protein</fullName>
    </submittedName>
</protein>